<organism evidence="4 5">
    <name type="scientific">Youngiibacter multivorans</name>
    <dbReference type="NCBI Taxonomy" id="937251"/>
    <lineage>
        <taxon>Bacteria</taxon>
        <taxon>Bacillati</taxon>
        <taxon>Bacillota</taxon>
        <taxon>Clostridia</taxon>
        <taxon>Eubacteriales</taxon>
        <taxon>Clostridiaceae</taxon>
        <taxon>Youngiibacter</taxon>
    </lineage>
</organism>
<dbReference type="InterPro" id="IPR002678">
    <property type="entry name" value="DUF34/NIF3"/>
</dbReference>
<comment type="caution">
    <text evidence="4">The sequence shown here is derived from an EMBL/GenBank/DDBJ whole genome shotgun (WGS) entry which is preliminary data.</text>
</comment>
<keyword evidence="3" id="KW-0479">Metal-binding</keyword>
<dbReference type="Gene3D" id="3.40.1390.30">
    <property type="entry name" value="NIF3 (NGG1p interacting factor 3)-like"/>
    <property type="match status" value="2"/>
</dbReference>
<dbReference type="PANTHER" id="PTHR13799">
    <property type="entry name" value="NGG1 INTERACTING FACTOR 3"/>
    <property type="match status" value="1"/>
</dbReference>
<evidence type="ECO:0000313" key="4">
    <source>
        <dbReference type="EMBL" id="MBP1918098.1"/>
    </source>
</evidence>
<dbReference type="Proteomes" id="UP001519271">
    <property type="component" value="Unassembled WGS sequence"/>
</dbReference>
<accession>A0ABS4G0L2</accession>
<gene>
    <name evidence="4" type="ORF">J2Z34_000569</name>
</gene>
<sequence>MALTVKDVIGIMESHAPVLYREGYDNVGLMVGDEAAEVKGILFSLDTTLKVIEEAREKGANLIISHHPMMFNKPSSITTGTVQGKKVIDLVKHGISVYSAHTNLDSVKNGMNDRLVKMFGFKEVDIMEQCEFDYDSGIGRLVYVRSIITLEGFLKKTAEILGTDTIRFSGRLNKKLKRIAIINGSGQSFFKQAIEMRADCILTGDTSYHEVLELEEMDVCVVDPGHFASERAVFNLIMKELSSEITAKKNVPIFFSETEKDPYTIFTGQK</sequence>
<evidence type="ECO:0000256" key="2">
    <source>
        <dbReference type="ARBA" id="ARBA00022112"/>
    </source>
</evidence>
<dbReference type="Pfam" id="PF01784">
    <property type="entry name" value="DUF34_NIF3"/>
    <property type="match status" value="1"/>
</dbReference>
<keyword evidence="5" id="KW-1185">Reference proteome</keyword>
<proteinExistence type="inferred from homology"/>
<protein>
    <recommendedName>
        <fullName evidence="2">GTP cyclohydrolase 1 type 2 homolog</fullName>
    </recommendedName>
</protein>
<dbReference type="PANTHER" id="PTHR13799:SF14">
    <property type="entry name" value="GTP CYCLOHYDROLASE 1 TYPE 2 HOMOLOG"/>
    <property type="match status" value="1"/>
</dbReference>
<dbReference type="SUPFAM" id="SSF102705">
    <property type="entry name" value="NIF3 (NGG1p interacting factor 3)-like"/>
    <property type="match status" value="1"/>
</dbReference>
<evidence type="ECO:0000313" key="5">
    <source>
        <dbReference type="Proteomes" id="UP001519271"/>
    </source>
</evidence>
<dbReference type="NCBIfam" id="TIGR00486">
    <property type="entry name" value="YbgI_SA1388"/>
    <property type="match status" value="1"/>
</dbReference>
<dbReference type="RefSeq" id="WP_209458341.1">
    <property type="nucleotide sequence ID" value="NZ_JAGGKC010000003.1"/>
</dbReference>
<reference evidence="4 5" key="1">
    <citation type="submission" date="2021-03" db="EMBL/GenBank/DDBJ databases">
        <title>Genomic Encyclopedia of Type Strains, Phase IV (KMG-IV): sequencing the most valuable type-strain genomes for metagenomic binning, comparative biology and taxonomic classification.</title>
        <authorList>
            <person name="Goeker M."/>
        </authorList>
    </citation>
    <scope>NUCLEOTIDE SEQUENCE [LARGE SCALE GENOMIC DNA]</scope>
    <source>
        <strain evidence="4 5">DSM 6139</strain>
    </source>
</reference>
<evidence type="ECO:0000256" key="1">
    <source>
        <dbReference type="ARBA" id="ARBA00006964"/>
    </source>
</evidence>
<comment type="similarity">
    <text evidence="1">Belongs to the GTP cyclohydrolase I type 2/NIF3 family.</text>
</comment>
<dbReference type="InterPro" id="IPR036069">
    <property type="entry name" value="DUF34/NIF3_sf"/>
</dbReference>
<name>A0ABS4G0L2_9CLOT</name>
<dbReference type="EMBL" id="JAGGKC010000003">
    <property type="protein sequence ID" value="MBP1918098.1"/>
    <property type="molecule type" value="Genomic_DNA"/>
</dbReference>
<evidence type="ECO:0000256" key="3">
    <source>
        <dbReference type="ARBA" id="ARBA00022723"/>
    </source>
</evidence>